<gene>
    <name evidence="2" type="ORF">PgNI_02462</name>
</gene>
<dbReference type="AlphaFoldDB" id="A0A6P8BMZ0"/>
<evidence type="ECO:0000313" key="1">
    <source>
        <dbReference type="Proteomes" id="UP000515153"/>
    </source>
</evidence>
<dbReference type="Gene3D" id="3.40.50.1240">
    <property type="entry name" value="Phosphoglycerate mutase-like"/>
    <property type="match status" value="1"/>
</dbReference>
<dbReference type="SUPFAM" id="SSF53254">
    <property type="entry name" value="Phosphoglycerate mutase-like"/>
    <property type="match status" value="1"/>
</dbReference>
<proteinExistence type="predicted"/>
<name>A0A6P8BMZ0_PYRGI</name>
<reference evidence="2" key="3">
    <citation type="submission" date="2025-08" db="UniProtKB">
        <authorList>
            <consortium name="RefSeq"/>
        </authorList>
    </citation>
    <scope>IDENTIFICATION</scope>
    <source>
        <strain evidence="2">NI907</strain>
    </source>
</reference>
<keyword evidence="1" id="KW-1185">Reference proteome</keyword>
<sequence length="169" mass="18745">MSRSCCIRNEIYTAGSKIQGAAQALQTLSSQKNGTKQVSSAVVTFVGVDKAFDPLRPGEGYVSPGKRTVQTLELLLSPMGGVKGQCEVTVTKDIVKWDYGRYQNLEAEEIRSLKRPKYRAMVEYLGVDMRAGSIPLVLVLLTCQMLALSHYDTHKCKKEIIKRLGRSFV</sequence>
<protein>
    <submittedName>
        <fullName evidence="2">Uncharacterized protein</fullName>
    </submittedName>
</protein>
<dbReference type="RefSeq" id="XP_030988234.1">
    <property type="nucleotide sequence ID" value="XM_031122528.1"/>
</dbReference>
<organism evidence="1 2">
    <name type="scientific">Pyricularia grisea</name>
    <name type="common">Crabgrass-specific blast fungus</name>
    <name type="synonym">Magnaporthe grisea</name>
    <dbReference type="NCBI Taxonomy" id="148305"/>
    <lineage>
        <taxon>Eukaryota</taxon>
        <taxon>Fungi</taxon>
        <taxon>Dikarya</taxon>
        <taxon>Ascomycota</taxon>
        <taxon>Pezizomycotina</taxon>
        <taxon>Sordariomycetes</taxon>
        <taxon>Sordariomycetidae</taxon>
        <taxon>Magnaporthales</taxon>
        <taxon>Pyriculariaceae</taxon>
        <taxon>Pyricularia</taxon>
    </lineage>
</organism>
<dbReference type="InterPro" id="IPR029033">
    <property type="entry name" value="His_PPase_superfam"/>
</dbReference>
<dbReference type="Proteomes" id="UP000515153">
    <property type="component" value="Unplaced"/>
</dbReference>
<dbReference type="Pfam" id="PF00300">
    <property type="entry name" value="His_Phos_1"/>
    <property type="match status" value="1"/>
</dbReference>
<dbReference type="InterPro" id="IPR013078">
    <property type="entry name" value="His_Pase_superF_clade-1"/>
</dbReference>
<evidence type="ECO:0000313" key="2">
    <source>
        <dbReference type="RefSeq" id="XP_030988234.1"/>
    </source>
</evidence>
<dbReference type="KEGG" id="pgri:PgNI_02462"/>
<reference evidence="2" key="2">
    <citation type="submission" date="2019-10" db="EMBL/GenBank/DDBJ databases">
        <authorList>
            <consortium name="NCBI Genome Project"/>
        </authorList>
    </citation>
    <scope>NUCLEOTIDE SEQUENCE</scope>
    <source>
        <strain evidence="2">NI907</strain>
    </source>
</reference>
<dbReference type="GeneID" id="41957440"/>
<reference evidence="2" key="1">
    <citation type="journal article" date="2019" name="Mol. Biol. Evol.">
        <title>Blast fungal genomes show frequent chromosomal changes, gene gains and losses, and effector gene turnover.</title>
        <authorList>
            <person name="Gomez Luciano L.B."/>
            <person name="Jason Tsai I."/>
            <person name="Chuma I."/>
            <person name="Tosa Y."/>
            <person name="Chen Y.H."/>
            <person name="Li J.Y."/>
            <person name="Li M.Y."/>
            <person name="Jade Lu M.Y."/>
            <person name="Nakayashiki H."/>
            <person name="Li W.H."/>
        </authorList>
    </citation>
    <scope>NUCLEOTIDE SEQUENCE</scope>
    <source>
        <strain evidence="2">NI907</strain>
    </source>
</reference>
<accession>A0A6P8BMZ0</accession>